<feature type="non-terminal residue" evidence="2">
    <location>
        <position position="1"/>
    </location>
</feature>
<name>X1VN77_9ZZZZ</name>
<evidence type="ECO:0000313" key="2">
    <source>
        <dbReference type="EMBL" id="GAJ21192.1"/>
    </source>
</evidence>
<proteinExistence type="predicted"/>
<keyword evidence="1" id="KW-1133">Transmembrane helix</keyword>
<sequence length="142" mass="16122">QLMSEEEIQEKRSDFLSEESKLLSEIIKSPFLRKFVLDSILIKNVFSYTKMQINNSDELNNQFIFSHEQLKKKIVKSRKLKPKGKKDKEKKLLLKGIMFFISGVIIIGLNTTIQGALGKFSGSLGAGLCVLGIDKLTTRRKS</sequence>
<protein>
    <submittedName>
        <fullName evidence="2">Uncharacterized protein</fullName>
    </submittedName>
</protein>
<dbReference type="AlphaFoldDB" id="X1VN77"/>
<organism evidence="2">
    <name type="scientific">marine sediment metagenome</name>
    <dbReference type="NCBI Taxonomy" id="412755"/>
    <lineage>
        <taxon>unclassified sequences</taxon>
        <taxon>metagenomes</taxon>
        <taxon>ecological metagenomes</taxon>
    </lineage>
</organism>
<keyword evidence="1" id="KW-0812">Transmembrane</keyword>
<gene>
    <name evidence="2" type="ORF">S12H4_58718</name>
</gene>
<reference evidence="2" key="1">
    <citation type="journal article" date="2014" name="Front. Microbiol.">
        <title>High frequency of phylogenetically diverse reductive dehalogenase-homologous genes in deep subseafloor sedimentary metagenomes.</title>
        <authorList>
            <person name="Kawai M."/>
            <person name="Futagami T."/>
            <person name="Toyoda A."/>
            <person name="Takaki Y."/>
            <person name="Nishi S."/>
            <person name="Hori S."/>
            <person name="Arai W."/>
            <person name="Tsubouchi T."/>
            <person name="Morono Y."/>
            <person name="Uchiyama I."/>
            <person name="Ito T."/>
            <person name="Fujiyama A."/>
            <person name="Inagaki F."/>
            <person name="Takami H."/>
        </authorList>
    </citation>
    <scope>NUCLEOTIDE SEQUENCE</scope>
    <source>
        <strain evidence="2">Expedition CK06-06</strain>
    </source>
</reference>
<keyword evidence="1" id="KW-0472">Membrane</keyword>
<accession>X1VN77</accession>
<feature type="transmembrane region" description="Helical" evidence="1">
    <location>
        <begin position="92"/>
        <end position="110"/>
    </location>
</feature>
<dbReference type="EMBL" id="BARW01038207">
    <property type="protein sequence ID" value="GAJ21192.1"/>
    <property type="molecule type" value="Genomic_DNA"/>
</dbReference>
<evidence type="ECO:0000256" key="1">
    <source>
        <dbReference type="SAM" id="Phobius"/>
    </source>
</evidence>
<comment type="caution">
    <text evidence="2">The sequence shown here is derived from an EMBL/GenBank/DDBJ whole genome shotgun (WGS) entry which is preliminary data.</text>
</comment>